<dbReference type="NCBIfam" id="TIGR00675">
    <property type="entry name" value="dcm"/>
    <property type="match status" value="1"/>
</dbReference>
<dbReference type="GO" id="GO:0099018">
    <property type="term" value="P:symbiont-mediated evasion of host restriction-modification system"/>
    <property type="evidence" value="ECO:0007669"/>
    <property type="project" value="UniProtKB-KW"/>
</dbReference>
<dbReference type="Pfam" id="PF00145">
    <property type="entry name" value="DNA_methylase"/>
    <property type="match status" value="3"/>
</dbReference>
<proteinExistence type="inferred from homology"/>
<dbReference type="Gene3D" id="3.40.50.150">
    <property type="entry name" value="Vaccinia Virus protein VP39"/>
    <property type="match status" value="2"/>
</dbReference>
<dbReference type="InterPro" id="IPR018117">
    <property type="entry name" value="C5_DNA_meth_AS"/>
</dbReference>
<dbReference type="PROSITE" id="PS00095">
    <property type="entry name" value="C5_MTASE_2"/>
    <property type="match status" value="1"/>
</dbReference>
<evidence type="ECO:0000256" key="3">
    <source>
        <dbReference type="ARBA" id="ARBA00022679"/>
    </source>
</evidence>
<evidence type="ECO:0000256" key="4">
    <source>
        <dbReference type="ARBA" id="ARBA00022691"/>
    </source>
</evidence>
<keyword evidence="2" id="KW-0945">Host-virus interaction</keyword>
<keyword evidence="3 7" id="KW-0808">Transferase</keyword>
<dbReference type="EMBL" id="BK032818">
    <property type="protein sequence ID" value="DAF61880.1"/>
    <property type="molecule type" value="Genomic_DNA"/>
</dbReference>
<feature type="active site" evidence="7">
    <location>
        <position position="49"/>
    </location>
</feature>
<evidence type="ECO:0000256" key="1">
    <source>
        <dbReference type="ARBA" id="ARBA00022603"/>
    </source>
</evidence>
<keyword evidence="5" id="KW-0899">Viral immunoevasion</keyword>
<dbReference type="InterPro" id="IPR001525">
    <property type="entry name" value="C5_MeTfrase"/>
</dbReference>
<evidence type="ECO:0000256" key="8">
    <source>
        <dbReference type="RuleBase" id="RU000416"/>
    </source>
</evidence>
<dbReference type="PROSITE" id="PS00094">
    <property type="entry name" value="C5_MTASE_1"/>
    <property type="match status" value="1"/>
</dbReference>
<protein>
    <recommendedName>
        <fullName evidence="9">Cytosine-specific methyltransferase</fullName>
        <ecNumber evidence="9">2.1.1.37</ecNumber>
    </recommendedName>
</protein>
<dbReference type="InterPro" id="IPR050750">
    <property type="entry name" value="C5-MTase"/>
</dbReference>
<evidence type="ECO:0000256" key="2">
    <source>
        <dbReference type="ARBA" id="ARBA00022632"/>
    </source>
</evidence>
<keyword evidence="1 7" id="KW-0489">Methyltransferase</keyword>
<evidence type="ECO:0000256" key="5">
    <source>
        <dbReference type="ARBA" id="ARBA00023280"/>
    </source>
</evidence>
<keyword evidence="4 7" id="KW-0949">S-adenosyl-L-methionine</keyword>
<keyword evidence="2" id="KW-1090">Inhibition of host innate immune response by virus</keyword>
<accession>A0A8S5TFG0</accession>
<evidence type="ECO:0000256" key="6">
    <source>
        <dbReference type="ARBA" id="ARBA00033479"/>
    </source>
</evidence>
<keyword evidence="6" id="KW-1258">Restriction-modification system evasion by virus</keyword>
<dbReference type="PRINTS" id="PR00105">
    <property type="entry name" value="C5METTRFRASE"/>
</dbReference>
<dbReference type="SUPFAM" id="SSF53335">
    <property type="entry name" value="S-adenosyl-L-methionine-dependent methyltransferases"/>
    <property type="match status" value="1"/>
</dbReference>
<dbReference type="InterPro" id="IPR031303">
    <property type="entry name" value="C5_meth_CS"/>
</dbReference>
<name>A0A8S5TFG0_9CAUD</name>
<dbReference type="PROSITE" id="PS51679">
    <property type="entry name" value="SAM_MT_C5"/>
    <property type="match status" value="1"/>
</dbReference>
<dbReference type="Gene3D" id="3.90.120.10">
    <property type="entry name" value="DNA Methylase, subunit A, domain 2"/>
    <property type="match status" value="1"/>
</dbReference>
<dbReference type="GO" id="GO:0003886">
    <property type="term" value="F:DNA (cytosine-5-)-methyltransferase activity"/>
    <property type="evidence" value="ECO:0007669"/>
    <property type="project" value="UniProtKB-EC"/>
</dbReference>
<evidence type="ECO:0000313" key="10">
    <source>
        <dbReference type="EMBL" id="DAF61880.1"/>
    </source>
</evidence>
<dbReference type="EC" id="2.1.1.37" evidence="9"/>
<evidence type="ECO:0000256" key="7">
    <source>
        <dbReference type="PROSITE-ProRule" id="PRU01016"/>
    </source>
</evidence>
<dbReference type="GO" id="GO:0052170">
    <property type="term" value="P:symbiont-mediated suppression of host innate immune response"/>
    <property type="evidence" value="ECO:0007669"/>
    <property type="project" value="UniProtKB-KW"/>
</dbReference>
<organism evidence="10">
    <name type="scientific">Siphoviridae sp. ctP0x5</name>
    <dbReference type="NCBI Taxonomy" id="2827863"/>
    <lineage>
        <taxon>Viruses</taxon>
        <taxon>Duplodnaviria</taxon>
        <taxon>Heunggongvirae</taxon>
        <taxon>Uroviricota</taxon>
        <taxon>Caudoviricetes</taxon>
    </lineage>
</organism>
<sequence length="497" mass="56333">MNFCEFDKYATTSYCAIHNEDGSKNLGDITKVDETKLEPFNMICGGSPCQDFSVAGKQKGSVWTCKDCGYEYNPLTVHWSERDKCPYCGSNNIEKTRSSLLVEYLRVIRANKPNFGMYENVKNIVGKQFKDTFKMFTDELDEYGYNVYWKVLNAKDYGIPQNRERVYLIFIKKELDNGKFTYPEPFDNGMRLKDILEENVDEKFYISEDKVQRFLTNLNNEDALLYDACQVKREGKSREYNDFCPTLTARDYKDPRLVNDNRVKQLGNIVSTGNWDNPQRGRIYSSEGCSPALNCCGGGGLEPKIVQLGNVNPSGKGMNGNVFDENGLAPTLTTNKGEGNKIAIRQATKKGYIECEFGGVADLSYPESKTRRGRVQENGQICPTITATETGVCRIESPIRIRKLTPKECFRLMGFSDENFEAAEKMVSNSQLYKQAGNSIVVDVLYYILVELYKAMPYLFEDLRLSSFFSGIGAFEIALNRLYEGINSGNFINPQAD</sequence>
<comment type="catalytic activity">
    <reaction evidence="9">
        <text>a 2'-deoxycytidine in DNA + S-adenosyl-L-methionine = a 5-methyl-2'-deoxycytidine in DNA + S-adenosyl-L-homocysteine + H(+)</text>
        <dbReference type="Rhea" id="RHEA:13681"/>
        <dbReference type="Rhea" id="RHEA-COMP:11369"/>
        <dbReference type="Rhea" id="RHEA-COMP:11370"/>
        <dbReference type="ChEBI" id="CHEBI:15378"/>
        <dbReference type="ChEBI" id="CHEBI:57856"/>
        <dbReference type="ChEBI" id="CHEBI:59789"/>
        <dbReference type="ChEBI" id="CHEBI:85452"/>
        <dbReference type="ChEBI" id="CHEBI:85454"/>
        <dbReference type="EC" id="2.1.1.37"/>
    </reaction>
</comment>
<dbReference type="GO" id="GO:0032259">
    <property type="term" value="P:methylation"/>
    <property type="evidence" value="ECO:0007669"/>
    <property type="project" value="UniProtKB-KW"/>
</dbReference>
<dbReference type="PANTHER" id="PTHR46098">
    <property type="entry name" value="TRNA (CYTOSINE(38)-C(5))-METHYLTRANSFERASE"/>
    <property type="match status" value="1"/>
</dbReference>
<dbReference type="InterPro" id="IPR029063">
    <property type="entry name" value="SAM-dependent_MTases_sf"/>
</dbReference>
<reference evidence="10" key="1">
    <citation type="journal article" date="2021" name="Proc. Natl. Acad. Sci. U.S.A.">
        <title>A Catalog of Tens of Thousands of Viruses from Human Metagenomes Reveals Hidden Associations with Chronic Diseases.</title>
        <authorList>
            <person name="Tisza M.J."/>
            <person name="Buck C.B."/>
        </authorList>
    </citation>
    <scope>NUCLEOTIDE SEQUENCE</scope>
    <source>
        <strain evidence="10">CtP0x5</strain>
    </source>
</reference>
<dbReference type="PANTHER" id="PTHR46098:SF1">
    <property type="entry name" value="TRNA (CYTOSINE(38)-C(5))-METHYLTRANSFERASE"/>
    <property type="match status" value="1"/>
</dbReference>
<evidence type="ECO:0000256" key="9">
    <source>
        <dbReference type="RuleBase" id="RU000417"/>
    </source>
</evidence>
<comment type="similarity">
    <text evidence="7 8">Belongs to the class I-like SAM-binding methyltransferase superfamily. C5-methyltransferase family.</text>
</comment>